<keyword evidence="12" id="KW-1185">Reference proteome</keyword>
<dbReference type="Proteomes" id="UP000556200">
    <property type="component" value="Unassembled WGS sequence"/>
</dbReference>
<dbReference type="SUPFAM" id="SSF103575">
    <property type="entry name" value="Plexin repeat"/>
    <property type="match status" value="1"/>
</dbReference>
<proteinExistence type="inferred from homology"/>
<keyword evidence="4" id="KW-0732">Signal</keyword>
<keyword evidence="5" id="KW-1015">Disulfide bond</keyword>
<dbReference type="Gene3D" id="3.30.1680.10">
    <property type="entry name" value="ligand-binding face of the semaphorins, domain 2"/>
    <property type="match status" value="1"/>
</dbReference>
<evidence type="ECO:0000256" key="7">
    <source>
        <dbReference type="ARBA" id="ARBA00023319"/>
    </source>
</evidence>
<dbReference type="SMART" id="SM00630">
    <property type="entry name" value="Sema"/>
    <property type="match status" value="1"/>
</dbReference>
<dbReference type="InterPro" id="IPR027231">
    <property type="entry name" value="Semaphorin"/>
</dbReference>
<dbReference type="Gene3D" id="2.130.10.10">
    <property type="entry name" value="YVTN repeat-like/Quinoprotein amine dehydrogenase"/>
    <property type="match status" value="1"/>
</dbReference>
<dbReference type="Gene3D" id="2.60.40.10">
    <property type="entry name" value="Immunoglobulins"/>
    <property type="match status" value="1"/>
</dbReference>
<feature type="domain" description="Sema" evidence="10">
    <location>
        <begin position="3"/>
        <end position="481"/>
    </location>
</feature>
<evidence type="ECO:0000256" key="8">
    <source>
        <dbReference type="PROSITE-ProRule" id="PRU00352"/>
    </source>
</evidence>
<dbReference type="FunFam" id="2.60.40.10:FF:000030">
    <property type="entry name" value="Semaphorin 3F like"/>
    <property type="match status" value="1"/>
</dbReference>
<keyword evidence="3" id="KW-0964">Secreted</keyword>
<dbReference type="GO" id="GO:0005576">
    <property type="term" value="C:extracellular region"/>
    <property type="evidence" value="ECO:0007669"/>
    <property type="project" value="UniProtKB-SubCell"/>
</dbReference>
<dbReference type="GO" id="GO:0001755">
    <property type="term" value="P:neural crest cell migration"/>
    <property type="evidence" value="ECO:0007669"/>
    <property type="project" value="TreeGrafter"/>
</dbReference>
<dbReference type="GO" id="GO:0007411">
    <property type="term" value="P:axon guidance"/>
    <property type="evidence" value="ECO:0007669"/>
    <property type="project" value="TreeGrafter"/>
</dbReference>
<dbReference type="InterPro" id="IPR007110">
    <property type="entry name" value="Ig-like_dom"/>
</dbReference>
<dbReference type="PROSITE" id="PS51004">
    <property type="entry name" value="SEMA"/>
    <property type="match status" value="1"/>
</dbReference>
<evidence type="ECO:0000313" key="12">
    <source>
        <dbReference type="Proteomes" id="UP000556200"/>
    </source>
</evidence>
<dbReference type="PANTHER" id="PTHR11036">
    <property type="entry name" value="SEMAPHORIN"/>
    <property type="match status" value="1"/>
</dbReference>
<keyword evidence="6" id="KW-0325">Glycoprotein</keyword>
<evidence type="ECO:0000259" key="9">
    <source>
        <dbReference type="PROSITE" id="PS50835"/>
    </source>
</evidence>
<evidence type="ECO:0000256" key="3">
    <source>
        <dbReference type="ARBA" id="ARBA00022525"/>
    </source>
</evidence>
<gene>
    <name evidence="11" type="primary">Sema3d_0</name>
    <name evidence="11" type="ORF">NEOCIN_R00789</name>
</gene>
<dbReference type="GO" id="GO:0045499">
    <property type="term" value="F:chemorepellent activity"/>
    <property type="evidence" value="ECO:0007669"/>
    <property type="project" value="TreeGrafter"/>
</dbReference>
<dbReference type="InterPro" id="IPR016201">
    <property type="entry name" value="PSI"/>
</dbReference>
<evidence type="ECO:0000313" key="11">
    <source>
        <dbReference type="EMBL" id="NWQ66014.1"/>
    </source>
</evidence>
<comment type="similarity">
    <text evidence="2">Belongs to the semaphorin family.</text>
</comment>
<name>A0A7K4QY05_9TYRA</name>
<dbReference type="GO" id="GO:0005886">
    <property type="term" value="C:plasma membrane"/>
    <property type="evidence" value="ECO:0007669"/>
    <property type="project" value="TreeGrafter"/>
</dbReference>
<dbReference type="SUPFAM" id="SSF101912">
    <property type="entry name" value="Sema domain"/>
    <property type="match status" value="1"/>
</dbReference>
<dbReference type="InterPro" id="IPR015943">
    <property type="entry name" value="WD40/YVTN_repeat-like_dom_sf"/>
</dbReference>
<dbReference type="Pfam" id="PF01403">
    <property type="entry name" value="Sema"/>
    <property type="match status" value="1"/>
</dbReference>
<evidence type="ECO:0000259" key="10">
    <source>
        <dbReference type="PROSITE" id="PS51004"/>
    </source>
</evidence>
<dbReference type="AlphaFoldDB" id="A0A7K4QY05"/>
<evidence type="ECO:0000256" key="6">
    <source>
        <dbReference type="ARBA" id="ARBA00023180"/>
    </source>
</evidence>
<comment type="caution">
    <text evidence="8">Lacks conserved residue(s) required for the propagation of feature annotation.</text>
</comment>
<dbReference type="CDD" id="cd05871">
    <property type="entry name" value="Ig_Sema3"/>
    <property type="match status" value="1"/>
</dbReference>
<organism evidence="11 12">
    <name type="scientific">Neopipo cinnamomea</name>
    <dbReference type="NCBI Taxonomy" id="456388"/>
    <lineage>
        <taxon>Eukaryota</taxon>
        <taxon>Metazoa</taxon>
        <taxon>Chordata</taxon>
        <taxon>Craniata</taxon>
        <taxon>Vertebrata</taxon>
        <taxon>Euteleostomi</taxon>
        <taxon>Archelosauria</taxon>
        <taxon>Archosauria</taxon>
        <taxon>Dinosauria</taxon>
        <taxon>Saurischia</taxon>
        <taxon>Theropoda</taxon>
        <taxon>Coelurosauria</taxon>
        <taxon>Aves</taxon>
        <taxon>Neognathae</taxon>
        <taxon>Neoaves</taxon>
        <taxon>Telluraves</taxon>
        <taxon>Australaves</taxon>
        <taxon>Passeriformes</taxon>
        <taxon>Tyrannidae</taxon>
        <taxon>Neopipo</taxon>
    </lineage>
</organism>
<dbReference type="GO" id="GO:0071526">
    <property type="term" value="P:semaphorin-plexin signaling pathway"/>
    <property type="evidence" value="ECO:0007669"/>
    <property type="project" value="TreeGrafter"/>
</dbReference>
<dbReference type="InterPro" id="IPR013783">
    <property type="entry name" value="Ig-like_fold"/>
</dbReference>
<dbReference type="SUPFAM" id="SSF48726">
    <property type="entry name" value="Immunoglobulin"/>
    <property type="match status" value="1"/>
</dbReference>
<dbReference type="SMART" id="SM00423">
    <property type="entry name" value="PSI"/>
    <property type="match status" value="1"/>
</dbReference>
<evidence type="ECO:0000256" key="1">
    <source>
        <dbReference type="ARBA" id="ARBA00004613"/>
    </source>
</evidence>
<dbReference type="PANTHER" id="PTHR11036:SF69">
    <property type="entry name" value="SEMA DOMAIN-CONTAINING PROTEIN"/>
    <property type="match status" value="1"/>
</dbReference>
<evidence type="ECO:0000256" key="4">
    <source>
        <dbReference type="ARBA" id="ARBA00022729"/>
    </source>
</evidence>
<evidence type="ECO:0000256" key="2">
    <source>
        <dbReference type="ARBA" id="ARBA00009492"/>
    </source>
</evidence>
<dbReference type="GO" id="GO:0030215">
    <property type="term" value="F:semaphorin receptor binding"/>
    <property type="evidence" value="ECO:0007669"/>
    <property type="project" value="InterPro"/>
</dbReference>
<sequence>SLSPTLCSSDLLKSNSSRLLLASGDGMDFQALLVDEDRAWLMVGAKNYIFLLHLDHPSREPEKIFWPAPREQVEHCQLAGKNVETECANFIRLLQPFNRTHVFACGTGSYQPVCAFIQLGARGKGPGAPAMQLVTHSLESGRGRCPYSPHELFTGLLVDGELYSGTSSDFMGSSAAFFRTWVHGAEQSYIRTEQNQDHWLHEPAFIGAYAIPDTYNPHDDKVYIFFRETATESGQWDRRHIHARVARVCKVSRQRPAFCRWVSHQMTVGMHMPARRGAAGSLTALWSSRDSDSPVLPHSGVFSGSAVCVYSMAAVRAAFSGPFAHKEGFDYRWVEYKGRVPYPRPGTCPSETYDPLLQSTKDFPDEMISFMRSHQLMWEPVYPQGRQPVLVRVNVPYRLRRLLVHRLEMESRHYDVLFLGTDEGKVLKVGLAGVVSRGTEVISLEEISITKVPSPILDMKLSPKRQELFVSSTHGLVQLSLYRCELYGKTCTDCCLARDPYCTWDGKTCAPHLLTEKRRARCQDVLKSDPLSQCQGTVEGTTAVEKLVFGVEKNSTFLECLARSPQTTLRWLVRHGEETGLSEVRNNGHFLVLEQGLLIRQLAREDVGTYECQAVERSFSRPLSRYSLRVIGHEAME</sequence>
<feature type="domain" description="Ig-like" evidence="9">
    <location>
        <begin position="511"/>
        <end position="624"/>
    </location>
</feature>
<protein>
    <submittedName>
        <fullName evidence="11">SEM3D protein</fullName>
    </submittedName>
</protein>
<dbReference type="PROSITE" id="PS50835">
    <property type="entry name" value="IG_LIKE"/>
    <property type="match status" value="1"/>
</dbReference>
<dbReference type="InterPro" id="IPR001627">
    <property type="entry name" value="Semap_dom"/>
</dbReference>
<dbReference type="EMBL" id="VYZA01000345">
    <property type="protein sequence ID" value="NWQ66014.1"/>
    <property type="molecule type" value="Genomic_DNA"/>
</dbReference>
<accession>A0A7K4QY05</accession>
<comment type="caution">
    <text evidence="11">The sequence shown here is derived from an EMBL/GenBank/DDBJ whole genome shotgun (WGS) entry which is preliminary data.</text>
</comment>
<keyword evidence="7" id="KW-0393">Immunoglobulin domain</keyword>
<evidence type="ECO:0000256" key="5">
    <source>
        <dbReference type="ARBA" id="ARBA00023157"/>
    </source>
</evidence>
<dbReference type="GO" id="GO:0030335">
    <property type="term" value="P:positive regulation of cell migration"/>
    <property type="evidence" value="ECO:0007669"/>
    <property type="project" value="TreeGrafter"/>
</dbReference>
<dbReference type="InterPro" id="IPR036179">
    <property type="entry name" value="Ig-like_dom_sf"/>
</dbReference>
<feature type="non-terminal residue" evidence="11">
    <location>
        <position position="1"/>
    </location>
</feature>
<feature type="non-terminal residue" evidence="11">
    <location>
        <position position="637"/>
    </location>
</feature>
<dbReference type="InterPro" id="IPR036352">
    <property type="entry name" value="Semap_dom_sf"/>
</dbReference>
<comment type="subcellular location">
    <subcellularLocation>
        <location evidence="1">Secreted</location>
    </subcellularLocation>
</comment>
<reference evidence="11 12" key="1">
    <citation type="submission" date="2019-09" db="EMBL/GenBank/DDBJ databases">
        <title>Bird 10,000 Genomes (B10K) Project - Family phase.</title>
        <authorList>
            <person name="Zhang G."/>
        </authorList>
    </citation>
    <scope>NUCLEOTIDE SEQUENCE [LARGE SCALE GENOMIC DNA]</scope>
    <source>
        <strain evidence="11">B10K-DU-004-15</strain>
        <tissue evidence="11">Mixed tissue sample</tissue>
    </source>
</reference>